<dbReference type="NCBIfam" id="NF005491">
    <property type="entry name" value="PRK07105.1"/>
    <property type="match status" value="1"/>
</dbReference>
<dbReference type="GO" id="GO:0005829">
    <property type="term" value="C:cytosol"/>
    <property type="evidence" value="ECO:0007669"/>
    <property type="project" value="TreeGrafter"/>
</dbReference>
<keyword evidence="2 7" id="KW-0808">Transferase</keyword>
<comment type="caution">
    <text evidence="7">The sequence shown here is derived from an EMBL/GenBank/DDBJ whole genome shotgun (WGS) entry which is preliminary data.</text>
</comment>
<keyword evidence="8" id="KW-1185">Reference proteome</keyword>
<dbReference type="PANTHER" id="PTHR10534:SF2">
    <property type="entry name" value="PYRIDOXAL KINASE"/>
    <property type="match status" value="1"/>
</dbReference>
<keyword evidence="3" id="KW-0547">Nucleotide-binding</keyword>
<evidence type="ECO:0000313" key="7">
    <source>
        <dbReference type="EMBL" id="RKI94143.1"/>
    </source>
</evidence>
<dbReference type="GO" id="GO:0005524">
    <property type="term" value="F:ATP binding"/>
    <property type="evidence" value="ECO:0007669"/>
    <property type="project" value="UniProtKB-KW"/>
</dbReference>
<dbReference type="Proteomes" id="UP000280696">
    <property type="component" value="Unassembled WGS sequence"/>
</dbReference>
<dbReference type="Pfam" id="PF08543">
    <property type="entry name" value="Phos_pyr_kin"/>
    <property type="match status" value="1"/>
</dbReference>
<dbReference type="Gene3D" id="3.40.1190.20">
    <property type="match status" value="1"/>
</dbReference>
<organism evidence="7 8">
    <name type="scientific">Parablautia intestinalis</name>
    <dbReference type="NCBI Taxonomy" id="2320100"/>
    <lineage>
        <taxon>Bacteria</taxon>
        <taxon>Bacillati</taxon>
        <taxon>Bacillota</taxon>
        <taxon>Clostridia</taxon>
        <taxon>Lachnospirales</taxon>
        <taxon>Lachnospiraceae</taxon>
        <taxon>Parablautia</taxon>
    </lineage>
</organism>
<dbReference type="EC" id="2.7.1.35" evidence="1"/>
<keyword evidence="4 7" id="KW-0418">Kinase</keyword>
<gene>
    <name evidence="7" type="ORF">D7V94_00765</name>
</gene>
<accession>A0A3A9B324</accession>
<dbReference type="OrthoDB" id="9800808at2"/>
<name>A0A3A9B324_9FIRM</name>
<dbReference type="PANTHER" id="PTHR10534">
    <property type="entry name" value="PYRIDOXAL KINASE"/>
    <property type="match status" value="1"/>
</dbReference>
<proteinExistence type="predicted"/>
<evidence type="ECO:0000256" key="1">
    <source>
        <dbReference type="ARBA" id="ARBA00012104"/>
    </source>
</evidence>
<dbReference type="SUPFAM" id="SSF53613">
    <property type="entry name" value="Ribokinase-like"/>
    <property type="match status" value="1"/>
</dbReference>
<dbReference type="EMBL" id="RAYQ01000001">
    <property type="protein sequence ID" value="RKI94143.1"/>
    <property type="molecule type" value="Genomic_DNA"/>
</dbReference>
<dbReference type="InterPro" id="IPR029056">
    <property type="entry name" value="Ribokinase-like"/>
</dbReference>
<dbReference type="AlphaFoldDB" id="A0A3A9B324"/>
<reference evidence="7 8" key="1">
    <citation type="submission" date="2018-09" db="EMBL/GenBank/DDBJ databases">
        <title>Murine metabolic-syndrome-specific gut microbial biobank.</title>
        <authorList>
            <person name="Liu C."/>
        </authorList>
    </citation>
    <scope>NUCLEOTIDE SEQUENCE [LARGE SCALE GENOMIC DNA]</scope>
    <source>
        <strain evidence="7 8">0.1xD8-82</strain>
    </source>
</reference>
<evidence type="ECO:0000259" key="6">
    <source>
        <dbReference type="Pfam" id="PF08543"/>
    </source>
</evidence>
<evidence type="ECO:0000256" key="3">
    <source>
        <dbReference type="ARBA" id="ARBA00022741"/>
    </source>
</evidence>
<dbReference type="GO" id="GO:0009443">
    <property type="term" value="P:pyridoxal 5'-phosphate salvage"/>
    <property type="evidence" value="ECO:0007669"/>
    <property type="project" value="InterPro"/>
</dbReference>
<protein>
    <recommendedName>
        <fullName evidence="1">pyridoxal kinase</fullName>
        <ecNumber evidence="1">2.7.1.35</ecNumber>
    </recommendedName>
</protein>
<sequence>MVQGSQKKIAAINDLTGYGRCALTVSMPVISHMKIQCCPVPTSILSNHTGYEEYFFDDYTGRLPAYLRMWKKLGLEFDGIMSGFLGSKEQIGIVEEFIRQFRKKNTIVVVDPVMGDHGKIAGTYTEEMCHEMRKLVSYADIITPNLTEACKLTDTPYRESGWKMAELFELTGKLRAMGPEKVVITGIPQGKFIANYMNQENEEPMLLRTCREGTERCGTGDLFASIIAADAVNGVSFVSSVRKASLFVKKCMIKSMEMGIDRKNGVCFEEILHLLKV</sequence>
<dbReference type="GO" id="GO:0008478">
    <property type="term" value="F:pyridoxal kinase activity"/>
    <property type="evidence" value="ECO:0007669"/>
    <property type="project" value="UniProtKB-EC"/>
</dbReference>
<feature type="domain" description="Pyridoxamine kinase/Phosphomethylpyrimidine kinase" evidence="6">
    <location>
        <begin position="76"/>
        <end position="259"/>
    </location>
</feature>
<evidence type="ECO:0000313" key="8">
    <source>
        <dbReference type="Proteomes" id="UP000280696"/>
    </source>
</evidence>
<evidence type="ECO:0000256" key="4">
    <source>
        <dbReference type="ARBA" id="ARBA00022777"/>
    </source>
</evidence>
<keyword evidence="5" id="KW-0067">ATP-binding</keyword>
<dbReference type="InterPro" id="IPR013749">
    <property type="entry name" value="PM/HMP-P_kinase-1"/>
</dbReference>
<dbReference type="RefSeq" id="WP_120465863.1">
    <property type="nucleotide sequence ID" value="NZ_CATJBT010000215.1"/>
</dbReference>
<dbReference type="CDD" id="cd01173">
    <property type="entry name" value="pyridoxal_pyridoxamine_kinase"/>
    <property type="match status" value="1"/>
</dbReference>
<evidence type="ECO:0000256" key="5">
    <source>
        <dbReference type="ARBA" id="ARBA00022840"/>
    </source>
</evidence>
<dbReference type="InterPro" id="IPR004625">
    <property type="entry name" value="PyrdxlKinase"/>
</dbReference>
<evidence type="ECO:0000256" key="2">
    <source>
        <dbReference type="ARBA" id="ARBA00022679"/>
    </source>
</evidence>